<proteinExistence type="predicted"/>
<name>I2NUG4_NEISI</name>
<sequence length="43" mass="4605">MNGTPGADAAANLCPPFTHQALCLQKHTQDCFLQAFQTTLATQ</sequence>
<dbReference type="AlphaFoldDB" id="I2NUG4"/>
<evidence type="ECO:0000313" key="1">
    <source>
        <dbReference type="EMBL" id="EIG29475.1"/>
    </source>
</evidence>
<reference evidence="1 2" key="1">
    <citation type="submission" date="2012-04" db="EMBL/GenBank/DDBJ databases">
        <authorList>
            <person name="Harkins D.M."/>
            <person name="Madupu R."/>
            <person name="Durkin A.S."/>
            <person name="Torralba M."/>
            <person name="Methe B."/>
            <person name="Sutton G.G."/>
            <person name="Nelson K.E."/>
        </authorList>
    </citation>
    <scope>NUCLEOTIDE SEQUENCE [LARGE SCALE GENOMIC DNA]</scope>
    <source>
        <strain evidence="1 2">VK64</strain>
    </source>
</reference>
<gene>
    <name evidence="1" type="ORF">HMPREF1051_2928</name>
</gene>
<dbReference type="PATRIC" id="fig|1095748.3.peg.903"/>
<dbReference type="EMBL" id="AJMT01000067">
    <property type="protein sequence ID" value="EIG29475.1"/>
    <property type="molecule type" value="Genomic_DNA"/>
</dbReference>
<organism evidence="1 2">
    <name type="scientific">Neisseria sicca VK64</name>
    <dbReference type="NCBI Taxonomy" id="1095748"/>
    <lineage>
        <taxon>Bacteria</taxon>
        <taxon>Pseudomonadati</taxon>
        <taxon>Pseudomonadota</taxon>
        <taxon>Betaproteobacteria</taxon>
        <taxon>Neisseriales</taxon>
        <taxon>Neisseriaceae</taxon>
        <taxon>Neisseria</taxon>
    </lineage>
</organism>
<evidence type="ECO:0000313" key="2">
    <source>
        <dbReference type="Proteomes" id="UP000004473"/>
    </source>
</evidence>
<protein>
    <submittedName>
        <fullName evidence="1">Uncharacterized protein</fullName>
    </submittedName>
</protein>
<dbReference type="Proteomes" id="UP000004473">
    <property type="component" value="Unassembled WGS sequence"/>
</dbReference>
<accession>I2NUG4</accession>
<comment type="caution">
    <text evidence="1">The sequence shown here is derived from an EMBL/GenBank/DDBJ whole genome shotgun (WGS) entry which is preliminary data.</text>
</comment>